<evidence type="ECO:0000313" key="3">
    <source>
        <dbReference type="EMBL" id="MFF3226838.1"/>
    </source>
</evidence>
<feature type="signal peptide" evidence="2">
    <location>
        <begin position="1"/>
        <end position="16"/>
    </location>
</feature>
<dbReference type="SUPFAM" id="SSF48619">
    <property type="entry name" value="Phospholipase A2, PLA2"/>
    <property type="match status" value="1"/>
</dbReference>
<evidence type="ECO:0000256" key="2">
    <source>
        <dbReference type="SAM" id="SignalP"/>
    </source>
</evidence>
<organism evidence="3 4">
    <name type="scientific">Nocardia suismassiliense</name>
    <dbReference type="NCBI Taxonomy" id="2077092"/>
    <lineage>
        <taxon>Bacteria</taxon>
        <taxon>Bacillati</taxon>
        <taxon>Actinomycetota</taxon>
        <taxon>Actinomycetes</taxon>
        <taxon>Mycobacteriales</taxon>
        <taxon>Nocardiaceae</taxon>
        <taxon>Nocardia</taxon>
    </lineage>
</organism>
<sequence length="285" mass="30118">MAVLVLLIGISVAAVGARNAPQADARPINPYVPCPQWQEMHPGWPCFGNFPEIEEPSVPGPSAPGLPGPQALIPSTPPTGTPAPPPAAALTPPAPVPAPDPCQAIIPVEGYVPPALPGNAPSAPCSYGEAPVMPLQEIGLCPLGRNPDGSCRGHGFFNGSGSKVEIPDDYVYDPDCERVPATASCFTWRLMHDYCSGSPDQLPAPGANADFRGPCARHDMCLENGGTNNFCNNQLWNHMLQNCQYTYGNADPRREFCDNNAAVYFVVVTVGQPPFPGYNGPPVPR</sequence>
<proteinExistence type="predicted"/>
<gene>
    <name evidence="3" type="ORF">ACFYV7_28870</name>
</gene>
<comment type="caution">
    <text evidence="3">The sequence shown here is derived from an EMBL/GenBank/DDBJ whole genome shotgun (WGS) entry which is preliminary data.</text>
</comment>
<feature type="region of interest" description="Disordered" evidence="1">
    <location>
        <begin position="51"/>
        <end position="90"/>
    </location>
</feature>
<dbReference type="InterPro" id="IPR036444">
    <property type="entry name" value="PLipase_A2_dom_sf"/>
</dbReference>
<name>A0ABW6R000_9NOCA</name>
<evidence type="ECO:0000256" key="1">
    <source>
        <dbReference type="SAM" id="MobiDB-lite"/>
    </source>
</evidence>
<feature type="chain" id="PRO_5046087966" evidence="2">
    <location>
        <begin position="17"/>
        <end position="285"/>
    </location>
</feature>
<evidence type="ECO:0000313" key="4">
    <source>
        <dbReference type="Proteomes" id="UP001601948"/>
    </source>
</evidence>
<keyword evidence="2" id="KW-0732">Signal</keyword>
<dbReference type="Proteomes" id="UP001601948">
    <property type="component" value="Unassembled WGS sequence"/>
</dbReference>
<dbReference type="RefSeq" id="WP_387722386.1">
    <property type="nucleotide sequence ID" value="NZ_JBIAPI010000008.1"/>
</dbReference>
<keyword evidence="4" id="KW-1185">Reference proteome</keyword>
<accession>A0ABW6R000</accession>
<feature type="compositionally biased region" description="Pro residues" evidence="1">
    <location>
        <begin position="58"/>
        <end position="67"/>
    </location>
</feature>
<protein>
    <submittedName>
        <fullName evidence="3">Uncharacterized protein</fullName>
    </submittedName>
</protein>
<feature type="compositionally biased region" description="Pro residues" evidence="1">
    <location>
        <begin position="75"/>
        <end position="90"/>
    </location>
</feature>
<reference evidence="3 4" key="1">
    <citation type="submission" date="2024-10" db="EMBL/GenBank/DDBJ databases">
        <title>The Natural Products Discovery Center: Release of the First 8490 Sequenced Strains for Exploring Actinobacteria Biosynthetic Diversity.</title>
        <authorList>
            <person name="Kalkreuter E."/>
            <person name="Kautsar S.A."/>
            <person name="Yang D."/>
            <person name="Bader C.D."/>
            <person name="Teijaro C.N."/>
            <person name="Fluegel L."/>
            <person name="Davis C.M."/>
            <person name="Simpson J.R."/>
            <person name="Lauterbach L."/>
            <person name="Steele A.D."/>
            <person name="Gui C."/>
            <person name="Meng S."/>
            <person name="Li G."/>
            <person name="Viehrig K."/>
            <person name="Ye F."/>
            <person name="Su P."/>
            <person name="Kiefer A.F."/>
            <person name="Nichols A."/>
            <person name="Cepeda A.J."/>
            <person name="Yan W."/>
            <person name="Fan B."/>
            <person name="Jiang Y."/>
            <person name="Adhikari A."/>
            <person name="Zheng C.-J."/>
            <person name="Schuster L."/>
            <person name="Cowan T.M."/>
            <person name="Smanski M.J."/>
            <person name="Chevrette M.G."/>
            <person name="De Carvalho L.P.S."/>
            <person name="Shen B."/>
        </authorList>
    </citation>
    <scope>NUCLEOTIDE SEQUENCE [LARGE SCALE GENOMIC DNA]</scope>
    <source>
        <strain evidence="3 4">NPDC003040</strain>
    </source>
</reference>
<dbReference type="EMBL" id="JBIAPI010000008">
    <property type="protein sequence ID" value="MFF3226838.1"/>
    <property type="molecule type" value="Genomic_DNA"/>
</dbReference>
<dbReference type="Gene3D" id="1.20.90.10">
    <property type="entry name" value="Phospholipase A2 domain"/>
    <property type="match status" value="1"/>
</dbReference>